<protein>
    <submittedName>
        <fullName evidence="1">Uncharacterized protein</fullName>
    </submittedName>
</protein>
<proteinExistence type="predicted"/>
<sequence length="71" mass="7733">MLIDNDFGMNGGAFFFDENARGVYFFVLQAANDYFANRIVPDLRDVGACSAQSADLRNHVAAAAARQKSSL</sequence>
<gene>
    <name evidence="1" type="ORF">SDC9_58379</name>
</gene>
<dbReference type="EMBL" id="VSSQ01001913">
    <property type="protein sequence ID" value="MPM12028.1"/>
    <property type="molecule type" value="Genomic_DNA"/>
</dbReference>
<accession>A0A644X880</accession>
<evidence type="ECO:0000313" key="1">
    <source>
        <dbReference type="EMBL" id="MPM12028.1"/>
    </source>
</evidence>
<name>A0A644X880_9ZZZZ</name>
<organism evidence="1">
    <name type="scientific">bioreactor metagenome</name>
    <dbReference type="NCBI Taxonomy" id="1076179"/>
    <lineage>
        <taxon>unclassified sequences</taxon>
        <taxon>metagenomes</taxon>
        <taxon>ecological metagenomes</taxon>
    </lineage>
</organism>
<comment type="caution">
    <text evidence="1">The sequence shown here is derived from an EMBL/GenBank/DDBJ whole genome shotgun (WGS) entry which is preliminary data.</text>
</comment>
<reference evidence="1" key="1">
    <citation type="submission" date="2019-08" db="EMBL/GenBank/DDBJ databases">
        <authorList>
            <person name="Kucharzyk K."/>
            <person name="Murdoch R.W."/>
            <person name="Higgins S."/>
            <person name="Loffler F."/>
        </authorList>
    </citation>
    <scope>NUCLEOTIDE SEQUENCE</scope>
</reference>
<dbReference type="AlphaFoldDB" id="A0A644X880"/>